<evidence type="ECO:0000313" key="3">
    <source>
        <dbReference type="Proteomes" id="UP000569951"/>
    </source>
</evidence>
<keyword evidence="1" id="KW-0732">Signal</keyword>
<evidence type="ECO:0008006" key="4">
    <source>
        <dbReference type="Google" id="ProtNLM"/>
    </source>
</evidence>
<name>A0A841I542_9DEIO</name>
<dbReference type="Proteomes" id="UP000569951">
    <property type="component" value="Unassembled WGS sequence"/>
</dbReference>
<gene>
    <name evidence="2" type="ORF">HNR42_002840</name>
</gene>
<evidence type="ECO:0000313" key="2">
    <source>
        <dbReference type="EMBL" id="MBB6099399.1"/>
    </source>
</evidence>
<reference evidence="2 3" key="1">
    <citation type="submission" date="2020-08" db="EMBL/GenBank/DDBJ databases">
        <title>Genomic Encyclopedia of Type Strains, Phase IV (KMG-IV): sequencing the most valuable type-strain genomes for metagenomic binning, comparative biology and taxonomic classification.</title>
        <authorList>
            <person name="Goeker M."/>
        </authorList>
    </citation>
    <scope>NUCLEOTIDE SEQUENCE [LARGE SCALE GENOMIC DNA]</scope>
    <source>
        <strain evidence="2 3">DSM 21458</strain>
    </source>
</reference>
<dbReference type="PROSITE" id="PS51257">
    <property type="entry name" value="PROKAR_LIPOPROTEIN"/>
    <property type="match status" value="1"/>
</dbReference>
<organism evidence="2 3">
    <name type="scientific">Deinobacterium chartae</name>
    <dbReference type="NCBI Taxonomy" id="521158"/>
    <lineage>
        <taxon>Bacteria</taxon>
        <taxon>Thermotogati</taxon>
        <taxon>Deinococcota</taxon>
        <taxon>Deinococci</taxon>
        <taxon>Deinococcales</taxon>
        <taxon>Deinococcaceae</taxon>
        <taxon>Deinobacterium</taxon>
    </lineage>
</organism>
<dbReference type="RefSeq" id="WP_183988155.1">
    <property type="nucleotide sequence ID" value="NZ_JACHHG010000011.1"/>
</dbReference>
<comment type="caution">
    <text evidence="2">The sequence shown here is derived from an EMBL/GenBank/DDBJ whole genome shotgun (WGS) entry which is preliminary data.</text>
</comment>
<keyword evidence="3" id="KW-1185">Reference proteome</keyword>
<dbReference type="AlphaFoldDB" id="A0A841I542"/>
<feature type="signal peptide" evidence="1">
    <location>
        <begin position="1"/>
        <end position="20"/>
    </location>
</feature>
<proteinExistence type="predicted"/>
<feature type="chain" id="PRO_5032399310" description="Lipoprotein" evidence="1">
    <location>
        <begin position="21"/>
        <end position="140"/>
    </location>
</feature>
<accession>A0A841I542</accession>
<evidence type="ECO:0000256" key="1">
    <source>
        <dbReference type="SAM" id="SignalP"/>
    </source>
</evidence>
<sequence>MKRWMAGLALGALLAACAPAPSRGTPIAVRTVAVGEFRGFYGEEVRRGVIAGLEARGFVVSAAGADVRVTGRAVPFRDASGRIRNRVQDCRAWVEHARSGQTLRAYEESGIGLYAPSYPMVQGCADHIVREIAADFRPLR</sequence>
<protein>
    <recommendedName>
        <fullName evidence="4">Lipoprotein</fullName>
    </recommendedName>
</protein>
<dbReference type="EMBL" id="JACHHG010000011">
    <property type="protein sequence ID" value="MBB6099399.1"/>
    <property type="molecule type" value="Genomic_DNA"/>
</dbReference>